<feature type="transmembrane region" description="Helical" evidence="1">
    <location>
        <begin position="365"/>
        <end position="391"/>
    </location>
</feature>
<dbReference type="KEGG" id="cap:CLDAP_21720"/>
<dbReference type="STRING" id="926550.CLDAP_21720"/>
<evidence type="ECO:0000313" key="3">
    <source>
        <dbReference type="Proteomes" id="UP000007880"/>
    </source>
</evidence>
<organism evidence="2 3">
    <name type="scientific">Caldilinea aerophila (strain DSM 14535 / JCM 11387 / NBRC 104270 / STL-6-O1)</name>
    <dbReference type="NCBI Taxonomy" id="926550"/>
    <lineage>
        <taxon>Bacteria</taxon>
        <taxon>Bacillati</taxon>
        <taxon>Chloroflexota</taxon>
        <taxon>Caldilineae</taxon>
        <taxon>Caldilineales</taxon>
        <taxon>Caldilineaceae</taxon>
        <taxon>Caldilinea</taxon>
    </lineage>
</organism>
<dbReference type="Proteomes" id="UP000007880">
    <property type="component" value="Chromosome"/>
</dbReference>
<keyword evidence="1" id="KW-0472">Membrane</keyword>
<protein>
    <recommendedName>
        <fullName evidence="4">Fibronectin type-III domain-containing protein</fullName>
    </recommendedName>
</protein>
<evidence type="ECO:0008006" key="4">
    <source>
        <dbReference type="Google" id="ProtNLM"/>
    </source>
</evidence>
<evidence type="ECO:0000256" key="1">
    <source>
        <dbReference type="SAM" id="Phobius"/>
    </source>
</evidence>
<keyword evidence="1" id="KW-0812">Transmembrane</keyword>
<gene>
    <name evidence="2" type="ordered locus">CLDAP_21720</name>
</gene>
<dbReference type="AlphaFoldDB" id="I0I4M4"/>
<reference evidence="2 3" key="1">
    <citation type="submission" date="2012-02" db="EMBL/GenBank/DDBJ databases">
        <title>Complete genome sequence of Caldilinea aerophila DSM 14535 (= NBRC 102666).</title>
        <authorList>
            <person name="Oguchi A."/>
            <person name="Hosoyama A."/>
            <person name="Sekine M."/>
            <person name="Fukai R."/>
            <person name="Kato Y."/>
            <person name="Nakamura S."/>
            <person name="Hanada S."/>
            <person name="Yamazaki S."/>
            <person name="Fujita N."/>
        </authorList>
    </citation>
    <scope>NUCLEOTIDE SEQUENCE [LARGE SCALE GENOMIC DNA]</scope>
    <source>
        <strain evidence="3">DSM 14535 / JCM 11387 / NBRC 104270 / STL-6-O1</strain>
    </source>
</reference>
<keyword evidence="3" id="KW-1185">Reference proteome</keyword>
<name>I0I4M4_CALAS</name>
<accession>I0I4M4</accession>
<evidence type="ECO:0000313" key="2">
    <source>
        <dbReference type="EMBL" id="BAM00212.1"/>
    </source>
</evidence>
<dbReference type="HOGENOM" id="CLU_666797_0_0_0"/>
<proteinExistence type="predicted"/>
<sequence length="412" mass="43435">MQESAASRSKPTLRSTAQWLPLVGIWTTLGGLALFVLILLAQPALAAIELSYFYVISNPASVILQWGTRSEFNVQGFEIQCKRADEPDIAYHRIGFLSAKGGPSTPAQYNFPVTQGMQPGVAYCFRLVELTTDGTPGEVQDRCGFGPGVTPTPGAPGVIPTLDPNAPPPIPTDAFGNPIVQPSSPLPQPVATDIYGNPIPPANVQQFDQFGNPIPQPFSPLPQPVPTDAFGNPIAPSGVQQFDEFGNPLPPSDPFGASPLATPTFTPDPFAPPTPLVITPPPGNPRNDASALNPSFSDPALAMAPGSLPGQEQALAESPPAYIIVTAAPTEPPVALAALTPLPTVTPTPPAFQLVNAVAPTTQNLMILLLCLTFAGASGIGILGLITSVMFMRARAAQRDFYDRYSPPRRRR</sequence>
<dbReference type="EMBL" id="AP012337">
    <property type="protein sequence ID" value="BAM00212.1"/>
    <property type="molecule type" value="Genomic_DNA"/>
</dbReference>
<keyword evidence="1" id="KW-1133">Transmembrane helix</keyword>